<dbReference type="OrthoDB" id="284718at2759"/>
<dbReference type="Pfam" id="PF03669">
    <property type="entry name" value="ASTER"/>
    <property type="match status" value="1"/>
</dbReference>
<accession>A0A9W8LZG3</accession>
<evidence type="ECO:0000256" key="3">
    <source>
        <dbReference type="ARBA" id="ARBA00022989"/>
    </source>
</evidence>
<feature type="compositionally biased region" description="Basic and acidic residues" evidence="5">
    <location>
        <begin position="1"/>
        <end position="14"/>
    </location>
</feature>
<comment type="subcellular location">
    <subcellularLocation>
        <location evidence="1">Membrane</location>
    </subcellularLocation>
</comment>
<organism evidence="6 7">
    <name type="scientific">Coemansia brasiliensis</name>
    <dbReference type="NCBI Taxonomy" id="2650707"/>
    <lineage>
        <taxon>Eukaryota</taxon>
        <taxon>Fungi</taxon>
        <taxon>Fungi incertae sedis</taxon>
        <taxon>Zoopagomycota</taxon>
        <taxon>Kickxellomycotina</taxon>
        <taxon>Kickxellomycetes</taxon>
        <taxon>Kickxellales</taxon>
        <taxon>Kickxellaceae</taxon>
        <taxon>Coemansia</taxon>
    </lineage>
</organism>
<comment type="caution">
    <text evidence="6">The sequence shown here is derived from an EMBL/GenBank/DDBJ whole genome shotgun (WGS) entry which is preliminary data.</text>
</comment>
<evidence type="ECO:0000313" key="7">
    <source>
        <dbReference type="Proteomes" id="UP001139887"/>
    </source>
</evidence>
<name>A0A9W8LZG3_9FUNG</name>
<evidence type="ECO:0000256" key="5">
    <source>
        <dbReference type="SAM" id="MobiDB-lite"/>
    </source>
</evidence>
<dbReference type="EMBL" id="JANBUW010000011">
    <property type="protein sequence ID" value="KAJ2851560.1"/>
    <property type="molecule type" value="Genomic_DNA"/>
</dbReference>
<gene>
    <name evidence="6" type="ORF">IWW36_001044</name>
</gene>
<dbReference type="AlphaFoldDB" id="A0A9W8LZG3"/>
<keyword evidence="4" id="KW-0472">Membrane</keyword>
<dbReference type="Proteomes" id="UP001139887">
    <property type="component" value="Unassembled WGS sequence"/>
</dbReference>
<feature type="region of interest" description="Disordered" evidence="5">
    <location>
        <begin position="1"/>
        <end position="20"/>
    </location>
</feature>
<proteinExistence type="predicted"/>
<evidence type="ECO:0000256" key="1">
    <source>
        <dbReference type="ARBA" id="ARBA00004370"/>
    </source>
</evidence>
<evidence type="ECO:0000313" key="6">
    <source>
        <dbReference type="EMBL" id="KAJ2851560.1"/>
    </source>
</evidence>
<dbReference type="GO" id="GO:0045048">
    <property type="term" value="P:protein insertion into ER membrane"/>
    <property type="evidence" value="ECO:0007669"/>
    <property type="project" value="InterPro"/>
</dbReference>
<dbReference type="GO" id="GO:0044183">
    <property type="term" value="F:protein folding chaperone"/>
    <property type="evidence" value="ECO:0007669"/>
    <property type="project" value="InterPro"/>
</dbReference>
<evidence type="ECO:0000256" key="4">
    <source>
        <dbReference type="ARBA" id="ARBA00023136"/>
    </source>
</evidence>
<dbReference type="GO" id="GO:0005789">
    <property type="term" value="C:endoplasmic reticulum membrane"/>
    <property type="evidence" value="ECO:0007669"/>
    <property type="project" value="InterPro"/>
</dbReference>
<keyword evidence="3" id="KW-1133">Transmembrane helix</keyword>
<keyword evidence="7" id="KW-1185">Reference proteome</keyword>
<evidence type="ECO:0000256" key="2">
    <source>
        <dbReference type="ARBA" id="ARBA00022692"/>
    </source>
</evidence>
<sequence>MPRKEFPGDPRRPDSIVAYTPPENNAEGSMYYLVAFVSSMATLFLKSKPMGWLALLASLLSSFSDRQSASGSSGSSRLSTVTLAFTSLMMAYMPELLVLFRRTPSESSS</sequence>
<dbReference type="InterPro" id="IPR005351">
    <property type="entry name" value="ASTER"/>
</dbReference>
<keyword evidence="2" id="KW-0812">Transmembrane</keyword>
<protein>
    <submittedName>
        <fullName evidence="6">Uncharacterized protein</fullName>
    </submittedName>
</protein>
<reference evidence="6" key="1">
    <citation type="submission" date="2022-07" db="EMBL/GenBank/DDBJ databases">
        <title>Phylogenomic reconstructions and comparative analyses of Kickxellomycotina fungi.</title>
        <authorList>
            <person name="Reynolds N.K."/>
            <person name="Stajich J.E."/>
            <person name="Barry K."/>
            <person name="Grigoriev I.V."/>
            <person name="Crous P."/>
            <person name="Smith M.E."/>
        </authorList>
    </citation>
    <scope>NUCLEOTIDE SEQUENCE</scope>
    <source>
        <strain evidence="6">NRRL 1566</strain>
    </source>
</reference>